<dbReference type="InterPro" id="IPR053154">
    <property type="entry name" value="c-di-AMP_regulator"/>
</dbReference>
<keyword evidence="1" id="KW-1133">Transmembrane helix</keyword>
<protein>
    <recommendedName>
        <fullName evidence="4">YbbR-like protein</fullName>
    </recommendedName>
</protein>
<dbReference type="Gene3D" id="2.170.120.40">
    <property type="entry name" value="YbbR-like domain"/>
    <property type="match status" value="2"/>
</dbReference>
<gene>
    <name evidence="2" type="ORF">H9865_07245</name>
</gene>
<keyword evidence="1" id="KW-0472">Membrane</keyword>
<dbReference type="EMBL" id="DXFW01000020">
    <property type="protein sequence ID" value="HIX05882.1"/>
    <property type="molecule type" value="Genomic_DNA"/>
</dbReference>
<feature type="transmembrane region" description="Helical" evidence="1">
    <location>
        <begin position="16"/>
        <end position="36"/>
    </location>
</feature>
<dbReference type="Gene3D" id="2.170.120.30">
    <property type="match status" value="2"/>
</dbReference>
<keyword evidence="1" id="KW-0812">Transmembrane</keyword>
<dbReference type="InterPro" id="IPR012505">
    <property type="entry name" value="YbbR"/>
</dbReference>
<organism evidence="2 3">
    <name type="scientific">Candidatus Allofournierella pullicola</name>
    <dbReference type="NCBI Taxonomy" id="2838596"/>
    <lineage>
        <taxon>Bacteria</taxon>
        <taxon>Bacillati</taxon>
        <taxon>Bacillota</taxon>
        <taxon>Clostridia</taxon>
        <taxon>Eubacteriales</taxon>
        <taxon>Oscillospiraceae</taxon>
        <taxon>Allofournierella</taxon>
    </lineage>
</organism>
<accession>A0A9D1V4B2</accession>
<name>A0A9D1V4B2_9FIRM</name>
<evidence type="ECO:0000256" key="1">
    <source>
        <dbReference type="SAM" id="Phobius"/>
    </source>
</evidence>
<proteinExistence type="predicted"/>
<sequence>MKKRKIDRSFLNNRGVNILLSLGIALLIWTIVTVYIDPDQTNRLKGVPVNFEQDSQMYTSLGLDIINDPMAQATVELAGNGTDVFGLTAENVLVYPDYSVVKGPGTWELNLLVRVLGNSASRVTASTSDTVTVVFDTIESKEFTVQVEMDQQITIADGFVLHSTTAAPSIVTVRGPESEVEKIGSIVAKVPASTDLENLSTSKIATVTLEVRDVNNQPMDLEFSTLDNSIVDVNLTVYQNAELPLSVNFINYPPNFDLNSLDYTLSQETMVVSGRSSVIQNLTEITVSDFDLSSFQLDKVYQLQVNLPKGVESRDNLSTVNLTFNTQGYATKTLNVSQIRVINQPANMEIKALDSRITGVVLVGPEEELESLSPNSVVAVVDASDIQIAEGREKIAASIQIPASTTIFATGSYSVECQVSAAGAQG</sequence>
<reference evidence="2" key="1">
    <citation type="journal article" date="2021" name="PeerJ">
        <title>Extensive microbial diversity within the chicken gut microbiome revealed by metagenomics and culture.</title>
        <authorList>
            <person name="Gilroy R."/>
            <person name="Ravi A."/>
            <person name="Getino M."/>
            <person name="Pursley I."/>
            <person name="Horton D.L."/>
            <person name="Alikhan N.F."/>
            <person name="Baker D."/>
            <person name="Gharbi K."/>
            <person name="Hall N."/>
            <person name="Watson M."/>
            <person name="Adriaenssens E.M."/>
            <person name="Foster-Nyarko E."/>
            <person name="Jarju S."/>
            <person name="Secka A."/>
            <person name="Antonio M."/>
            <person name="Oren A."/>
            <person name="Chaudhuri R.R."/>
            <person name="La Ragione R."/>
            <person name="Hildebrand F."/>
            <person name="Pallen M.J."/>
        </authorList>
    </citation>
    <scope>NUCLEOTIDE SEQUENCE</scope>
    <source>
        <strain evidence="2">2239</strain>
    </source>
</reference>
<dbReference type="PANTHER" id="PTHR37804">
    <property type="entry name" value="CDAA REGULATORY PROTEIN CDAR"/>
    <property type="match status" value="1"/>
</dbReference>
<reference evidence="2" key="2">
    <citation type="submission" date="2021-04" db="EMBL/GenBank/DDBJ databases">
        <authorList>
            <person name="Gilroy R."/>
        </authorList>
    </citation>
    <scope>NUCLEOTIDE SEQUENCE</scope>
    <source>
        <strain evidence="2">2239</strain>
    </source>
</reference>
<dbReference type="PANTHER" id="PTHR37804:SF1">
    <property type="entry name" value="CDAA REGULATORY PROTEIN CDAR"/>
    <property type="match status" value="1"/>
</dbReference>
<evidence type="ECO:0008006" key="4">
    <source>
        <dbReference type="Google" id="ProtNLM"/>
    </source>
</evidence>
<dbReference type="Proteomes" id="UP000824193">
    <property type="component" value="Unassembled WGS sequence"/>
</dbReference>
<evidence type="ECO:0000313" key="3">
    <source>
        <dbReference type="Proteomes" id="UP000824193"/>
    </source>
</evidence>
<comment type="caution">
    <text evidence="2">The sequence shown here is derived from an EMBL/GenBank/DDBJ whole genome shotgun (WGS) entry which is preliminary data.</text>
</comment>
<evidence type="ECO:0000313" key="2">
    <source>
        <dbReference type="EMBL" id="HIX05882.1"/>
    </source>
</evidence>
<dbReference type="AlphaFoldDB" id="A0A9D1V4B2"/>
<dbReference type="Pfam" id="PF07949">
    <property type="entry name" value="YbbR"/>
    <property type="match status" value="1"/>
</dbReference>